<dbReference type="NCBIfam" id="TIGR02968">
    <property type="entry name" value="succ_dehyd_anc"/>
    <property type="match status" value="1"/>
</dbReference>
<evidence type="ECO:0000256" key="1">
    <source>
        <dbReference type="ARBA" id="ARBA00001971"/>
    </source>
</evidence>
<evidence type="ECO:0000256" key="8">
    <source>
        <dbReference type="ARBA" id="ARBA00022532"/>
    </source>
</evidence>
<evidence type="ECO:0000313" key="17">
    <source>
        <dbReference type="EMBL" id="RBO97896.1"/>
    </source>
</evidence>
<keyword evidence="10 16" id="KW-0812">Transmembrane</keyword>
<dbReference type="GO" id="GO:0046872">
    <property type="term" value="F:metal ion binding"/>
    <property type="evidence" value="ECO:0007669"/>
    <property type="project" value="UniProtKB-KW"/>
</dbReference>
<dbReference type="Pfam" id="PF01127">
    <property type="entry name" value="Sdh_cyt"/>
    <property type="match status" value="1"/>
</dbReference>
<evidence type="ECO:0000256" key="2">
    <source>
        <dbReference type="ARBA" id="ARBA00004050"/>
    </source>
</evidence>
<dbReference type="GO" id="GO:0006099">
    <property type="term" value="P:tricarboxylic acid cycle"/>
    <property type="evidence" value="ECO:0007669"/>
    <property type="project" value="UniProtKB-UniPathway"/>
</dbReference>
<evidence type="ECO:0000256" key="10">
    <source>
        <dbReference type="ARBA" id="ARBA00022692"/>
    </source>
</evidence>
<organism evidence="17 18">
    <name type="scientific">Pseudochrobactrum asaccharolyticum</name>
    <dbReference type="NCBI Taxonomy" id="354351"/>
    <lineage>
        <taxon>Bacteria</taxon>
        <taxon>Pseudomonadati</taxon>
        <taxon>Pseudomonadota</taxon>
        <taxon>Alphaproteobacteria</taxon>
        <taxon>Hyphomicrobiales</taxon>
        <taxon>Brucellaceae</taxon>
        <taxon>Pseudochrobactrum</taxon>
    </lineage>
</organism>
<evidence type="ECO:0000256" key="12">
    <source>
        <dbReference type="ARBA" id="ARBA00022982"/>
    </source>
</evidence>
<accession>A0A366E684</accession>
<evidence type="ECO:0000256" key="7">
    <source>
        <dbReference type="ARBA" id="ARBA00022448"/>
    </source>
</evidence>
<dbReference type="Gene3D" id="1.20.1300.10">
    <property type="entry name" value="Fumarate reductase/succinate dehydrogenase, transmembrane subunit"/>
    <property type="match status" value="1"/>
</dbReference>
<sequence>MQDMRTPLGKVRGLGSAKEGTGHFWTQRMSAVALVPLVIYFIGLIICLNGADYTEVRAAIAHPFNAIVMALFVLTGVYHMRLGMQVIIEDYIHGEGLKIVCVMLNTFFAIVVGGASVFAILKLSFGG</sequence>
<comment type="function">
    <text evidence="2">Membrane-anchoring subunit of succinate dehydrogenase (SDH).</text>
</comment>
<dbReference type="InterPro" id="IPR014312">
    <property type="entry name" value="Succ_DH_anchor"/>
</dbReference>
<dbReference type="CDD" id="cd03495">
    <property type="entry name" value="SQR_TypeC_SdhD_like"/>
    <property type="match status" value="1"/>
</dbReference>
<evidence type="ECO:0000256" key="3">
    <source>
        <dbReference type="ARBA" id="ARBA00004141"/>
    </source>
</evidence>
<evidence type="ECO:0000256" key="13">
    <source>
        <dbReference type="ARBA" id="ARBA00022989"/>
    </source>
</evidence>
<dbReference type="EMBL" id="QNRH01000002">
    <property type="protein sequence ID" value="RBO97896.1"/>
    <property type="molecule type" value="Genomic_DNA"/>
</dbReference>
<keyword evidence="18" id="KW-1185">Reference proteome</keyword>
<evidence type="ECO:0000256" key="16">
    <source>
        <dbReference type="SAM" id="Phobius"/>
    </source>
</evidence>
<dbReference type="UniPathway" id="UPA00223"/>
<feature type="transmembrane region" description="Helical" evidence="16">
    <location>
        <begin position="99"/>
        <end position="121"/>
    </location>
</feature>
<dbReference type="GO" id="GO:0016020">
    <property type="term" value="C:membrane"/>
    <property type="evidence" value="ECO:0007669"/>
    <property type="project" value="UniProtKB-SubCell"/>
</dbReference>
<gene>
    <name evidence="17" type="ORF">DFR47_102687</name>
</gene>
<name>A0A366E684_9HYPH</name>
<evidence type="ECO:0000256" key="14">
    <source>
        <dbReference type="ARBA" id="ARBA00023004"/>
    </source>
</evidence>
<protein>
    <recommendedName>
        <fullName evidence="6">Succinate dehydrogenase hydrophobic membrane anchor subunit</fullName>
    </recommendedName>
</protein>
<keyword evidence="14" id="KW-0408">Iron</keyword>
<keyword evidence="9" id="KW-0349">Heme</keyword>
<comment type="subunit">
    <text evidence="5">Part of an enzyme complex containing four subunits: a flavoprotein, an iron-sulfur protein, plus two membrane-anchoring proteins, SdhC and SdhD.</text>
</comment>
<keyword evidence="11" id="KW-0479">Metal-binding</keyword>
<evidence type="ECO:0000313" key="18">
    <source>
        <dbReference type="Proteomes" id="UP000252893"/>
    </source>
</evidence>
<dbReference type="InterPro" id="IPR000701">
    <property type="entry name" value="SuccDH_FuR_B_TM-su"/>
</dbReference>
<keyword evidence="12" id="KW-0249">Electron transport</keyword>
<evidence type="ECO:0000256" key="15">
    <source>
        <dbReference type="ARBA" id="ARBA00023136"/>
    </source>
</evidence>
<keyword evidence="15 16" id="KW-0472">Membrane</keyword>
<feature type="transmembrane region" description="Helical" evidence="16">
    <location>
        <begin position="57"/>
        <end position="78"/>
    </location>
</feature>
<dbReference type="RefSeq" id="WP_113943832.1">
    <property type="nucleotide sequence ID" value="NZ_JBHEEG010000002.1"/>
</dbReference>
<evidence type="ECO:0000256" key="4">
    <source>
        <dbReference type="ARBA" id="ARBA00005163"/>
    </source>
</evidence>
<dbReference type="SUPFAM" id="SSF81343">
    <property type="entry name" value="Fumarate reductase respiratory complex transmembrane subunits"/>
    <property type="match status" value="1"/>
</dbReference>
<evidence type="ECO:0000256" key="6">
    <source>
        <dbReference type="ARBA" id="ARBA00019425"/>
    </source>
</evidence>
<keyword evidence="13 16" id="KW-1133">Transmembrane helix</keyword>
<evidence type="ECO:0000256" key="9">
    <source>
        <dbReference type="ARBA" id="ARBA00022617"/>
    </source>
</evidence>
<proteinExistence type="predicted"/>
<dbReference type="GO" id="GO:0020037">
    <property type="term" value="F:heme binding"/>
    <property type="evidence" value="ECO:0007669"/>
    <property type="project" value="InterPro"/>
</dbReference>
<comment type="cofactor">
    <cofactor evidence="1">
        <name>heme</name>
        <dbReference type="ChEBI" id="CHEBI:30413"/>
    </cofactor>
</comment>
<evidence type="ECO:0000256" key="5">
    <source>
        <dbReference type="ARBA" id="ARBA00011558"/>
    </source>
</evidence>
<dbReference type="AlphaFoldDB" id="A0A366E684"/>
<dbReference type="OrthoDB" id="9809280at2"/>
<dbReference type="InterPro" id="IPR034804">
    <property type="entry name" value="SQR/QFR_C/D"/>
</dbReference>
<comment type="caution">
    <text evidence="17">The sequence shown here is derived from an EMBL/GenBank/DDBJ whole genome shotgun (WGS) entry which is preliminary data.</text>
</comment>
<comment type="pathway">
    <text evidence="4">Carbohydrate metabolism; tricarboxylic acid cycle.</text>
</comment>
<dbReference type="Proteomes" id="UP000252893">
    <property type="component" value="Unassembled WGS sequence"/>
</dbReference>
<reference evidence="17 18" key="1">
    <citation type="submission" date="2018-06" db="EMBL/GenBank/DDBJ databases">
        <title>Genomic Encyclopedia of Type Strains, Phase IV (KMG-IV): sequencing the most valuable type-strain genomes for metagenomic binning, comparative biology and taxonomic classification.</title>
        <authorList>
            <person name="Goeker M."/>
        </authorList>
    </citation>
    <scope>NUCLEOTIDE SEQUENCE [LARGE SCALE GENOMIC DNA]</scope>
    <source>
        <strain evidence="17 18">DSM 25619</strain>
    </source>
</reference>
<keyword evidence="7" id="KW-0813">Transport</keyword>
<evidence type="ECO:0000256" key="11">
    <source>
        <dbReference type="ARBA" id="ARBA00022723"/>
    </source>
</evidence>
<keyword evidence="8" id="KW-0816">Tricarboxylic acid cycle</keyword>
<feature type="transmembrane region" description="Helical" evidence="16">
    <location>
        <begin position="31"/>
        <end position="51"/>
    </location>
</feature>
<comment type="subcellular location">
    <subcellularLocation>
        <location evidence="3">Membrane</location>
        <topology evidence="3">Multi-pass membrane protein</topology>
    </subcellularLocation>
</comment>